<evidence type="ECO:0000313" key="2">
    <source>
        <dbReference type="Proteomes" id="UP000231669"/>
    </source>
</evidence>
<comment type="caution">
    <text evidence="1">The sequence shown here is derived from an EMBL/GenBank/DDBJ whole genome shotgun (WGS) entry which is preliminary data.</text>
</comment>
<accession>A0A2M6YEZ4</accession>
<evidence type="ECO:0000313" key="1">
    <source>
        <dbReference type="EMBL" id="PIU28729.1"/>
    </source>
</evidence>
<sequence>MVNLFLFKIYFKIFSGFIHSFYGVKLESTSQTAVTVRPLDVIVPVVSKGIYPIYLALMITGWSLV</sequence>
<dbReference type="EMBL" id="PEXE01000013">
    <property type="protein sequence ID" value="PIU28729.1"/>
    <property type="molecule type" value="Genomic_DNA"/>
</dbReference>
<dbReference type="AlphaFoldDB" id="A0A2M6YEZ4"/>
<proteinExistence type="predicted"/>
<name>A0A2M6YEZ4_9BACT</name>
<protein>
    <submittedName>
        <fullName evidence="1">Uncharacterized protein</fullName>
    </submittedName>
</protein>
<gene>
    <name evidence="1" type="ORF">COT08_00590</name>
</gene>
<reference evidence="2" key="1">
    <citation type="submission" date="2017-09" db="EMBL/GenBank/DDBJ databases">
        <title>Depth-based differentiation of microbial function through sediment-hosted aquifers and enrichment of novel symbionts in the deep terrestrial subsurface.</title>
        <authorList>
            <person name="Probst A.J."/>
            <person name="Ladd B."/>
            <person name="Jarett J.K."/>
            <person name="Geller-Mcgrath D.E."/>
            <person name="Sieber C.M.K."/>
            <person name="Emerson J.B."/>
            <person name="Anantharaman K."/>
            <person name="Thomas B.C."/>
            <person name="Malmstrom R."/>
            <person name="Stieglmeier M."/>
            <person name="Klingl A."/>
            <person name="Woyke T."/>
            <person name="Ryan C.M."/>
            <person name="Banfield J.F."/>
        </authorList>
    </citation>
    <scope>NUCLEOTIDE SEQUENCE [LARGE SCALE GENOMIC DNA]</scope>
</reference>
<organism evidence="1 2">
    <name type="scientific">Candidatus Woesebacteria bacterium CG07_land_8_20_14_0_80_44_9</name>
    <dbReference type="NCBI Taxonomy" id="1975058"/>
    <lineage>
        <taxon>Bacteria</taxon>
        <taxon>Candidatus Woeseibacteriota</taxon>
    </lineage>
</organism>
<dbReference type="Proteomes" id="UP000231669">
    <property type="component" value="Unassembled WGS sequence"/>
</dbReference>